<organism evidence="1 2">
    <name type="scientific">Caldisericum exile (strain DSM 21853 / NBRC 104410 / AZM16c01)</name>
    <dbReference type="NCBI Taxonomy" id="511051"/>
    <lineage>
        <taxon>Bacteria</taxon>
        <taxon>Pseudomonadati</taxon>
        <taxon>Caldisericota/Cryosericota group</taxon>
        <taxon>Caldisericota</taxon>
        <taxon>Caldisericia</taxon>
        <taxon>Caldisericales</taxon>
        <taxon>Caldisericaceae</taxon>
        <taxon>Caldisericum</taxon>
    </lineage>
</organism>
<reference evidence="1 2" key="1">
    <citation type="submission" date="2011-01" db="EMBL/GenBank/DDBJ databases">
        <title>Whole genome sequence of Caldisericum exile AZM16c01.</title>
        <authorList>
            <person name="Narita-Yamada S."/>
            <person name="Kawakoshi A."/>
            <person name="Nakamura S."/>
            <person name="Sasagawa M."/>
            <person name="Fukada J."/>
            <person name="Sekine M."/>
            <person name="Kato Y."/>
            <person name="Fukai R."/>
            <person name="Sasaki K."/>
            <person name="Hanamaki A."/>
            <person name="Narita H."/>
            <person name="Konno Y."/>
            <person name="Mori K."/>
            <person name="Yamazaki S."/>
            <person name="Suzuki K."/>
            <person name="Fujita N."/>
        </authorList>
    </citation>
    <scope>NUCLEOTIDE SEQUENCE [LARGE SCALE GENOMIC DNA]</scope>
    <source>
        <strain evidence="2">DSM 21853 / NBRC 104410 / AZM16c01</strain>
    </source>
</reference>
<sequence length="183" mass="20696">MEENMNELKKQYEMLLKQIGIDTTNKITNEEGKIILFNKRWILMDVEAFPDYMIKSTGNIMGERMAQEFVYWFGYSYGEKVAERYIKLGAQKEVIPSIVAAKTALFTGWGIPEILELSLERGKLLVKIYNDFESESAVLNGSKPTNNFMRGVLAGAFSKLTGSKTHAIAEFKGGFSVISVDKR</sequence>
<protein>
    <recommendedName>
        <fullName evidence="3">4-vinyl reductase 4VR domain-containing protein</fullName>
    </recommendedName>
</protein>
<evidence type="ECO:0008006" key="3">
    <source>
        <dbReference type="Google" id="ProtNLM"/>
    </source>
</evidence>
<dbReference type="OrthoDB" id="9801622at2"/>
<dbReference type="SUPFAM" id="SSF111126">
    <property type="entry name" value="Ligand-binding domain in the NO signalling and Golgi transport"/>
    <property type="match status" value="1"/>
</dbReference>
<proteinExistence type="predicted"/>
<dbReference type="Proteomes" id="UP000004793">
    <property type="component" value="Chromosome"/>
</dbReference>
<dbReference type="InterPro" id="IPR024096">
    <property type="entry name" value="NO_sig/Golgi_transp_ligand-bd"/>
</dbReference>
<dbReference type="Gene3D" id="3.30.1380.20">
    <property type="entry name" value="Trafficking protein particle complex subunit 3"/>
    <property type="match status" value="1"/>
</dbReference>
<gene>
    <name evidence="1" type="ordered locus">CSE_03400</name>
</gene>
<evidence type="ECO:0000313" key="2">
    <source>
        <dbReference type="Proteomes" id="UP000004793"/>
    </source>
</evidence>
<dbReference type="EMBL" id="AP012051">
    <property type="protein sequence ID" value="BAL80466.1"/>
    <property type="molecule type" value="Genomic_DNA"/>
</dbReference>
<dbReference type="AlphaFoldDB" id="A0A7U6JE85"/>
<evidence type="ECO:0000313" key="1">
    <source>
        <dbReference type="EMBL" id="BAL80466.1"/>
    </source>
</evidence>
<keyword evidence="2" id="KW-1185">Reference proteome</keyword>
<name>A0A7U6JE85_CALEA</name>
<accession>A0A7U6JE85</accession>
<dbReference type="KEGG" id="cex:CSE_03400"/>